<gene>
    <name evidence="1" type="ORF">DEBR0S1_16336G</name>
</gene>
<evidence type="ECO:0000313" key="2">
    <source>
        <dbReference type="Proteomes" id="UP000478008"/>
    </source>
</evidence>
<protein>
    <submittedName>
        <fullName evidence="1">DEBR0S1_16336g1_1</fullName>
    </submittedName>
</protein>
<sequence>MRERQQHQSSRRFSTKLRGISMRWFRI</sequence>
<accession>A0A7D9CV80</accession>
<dbReference type="Proteomes" id="UP000478008">
    <property type="component" value="Unassembled WGS sequence"/>
</dbReference>
<keyword evidence="2" id="KW-1185">Reference proteome</keyword>
<name>A0A7D9CV80_DEKBR</name>
<reference evidence="1 2" key="1">
    <citation type="submission" date="2019-07" db="EMBL/GenBank/DDBJ databases">
        <authorList>
            <person name="Friedrich A."/>
            <person name="Schacherer J."/>
        </authorList>
    </citation>
    <scope>NUCLEOTIDE SEQUENCE [LARGE SCALE GENOMIC DNA]</scope>
</reference>
<evidence type="ECO:0000313" key="1">
    <source>
        <dbReference type="EMBL" id="VUG16417.1"/>
    </source>
</evidence>
<dbReference type="EMBL" id="CABFWN010000001">
    <property type="protein sequence ID" value="VUG16417.1"/>
    <property type="molecule type" value="Genomic_DNA"/>
</dbReference>
<dbReference type="AlphaFoldDB" id="A0A7D9CV80"/>
<proteinExistence type="predicted"/>
<organism evidence="1 2">
    <name type="scientific">Dekkera bruxellensis</name>
    <name type="common">Brettanomyces custersii</name>
    <dbReference type="NCBI Taxonomy" id="5007"/>
    <lineage>
        <taxon>Eukaryota</taxon>
        <taxon>Fungi</taxon>
        <taxon>Dikarya</taxon>
        <taxon>Ascomycota</taxon>
        <taxon>Saccharomycotina</taxon>
        <taxon>Pichiomycetes</taxon>
        <taxon>Pichiales</taxon>
        <taxon>Pichiaceae</taxon>
        <taxon>Brettanomyces</taxon>
    </lineage>
</organism>